<evidence type="ECO:0000256" key="5">
    <source>
        <dbReference type="ARBA" id="ARBA00022679"/>
    </source>
</evidence>
<feature type="domain" description="Methylated-DNA-[protein]-cysteine S-methyltransferase DNA binding" evidence="9">
    <location>
        <begin position="87"/>
        <end position="166"/>
    </location>
</feature>
<name>A0A3B1BEN8_9ZZZZ</name>
<comment type="similarity">
    <text evidence="2">Belongs to the MGMT family.</text>
</comment>
<dbReference type="Gene3D" id="1.10.10.10">
    <property type="entry name" value="Winged helix-like DNA-binding domain superfamily/Winged helix DNA-binding domain"/>
    <property type="match status" value="1"/>
</dbReference>
<comment type="catalytic activity">
    <reaction evidence="8">
        <text>a 6-O-methyl-2'-deoxyguanosine in DNA + L-cysteinyl-[protein] = S-methyl-L-cysteinyl-[protein] + a 2'-deoxyguanosine in DNA</text>
        <dbReference type="Rhea" id="RHEA:24000"/>
        <dbReference type="Rhea" id="RHEA-COMP:10131"/>
        <dbReference type="Rhea" id="RHEA-COMP:10132"/>
        <dbReference type="Rhea" id="RHEA-COMP:11367"/>
        <dbReference type="Rhea" id="RHEA-COMP:11368"/>
        <dbReference type="ChEBI" id="CHEBI:29950"/>
        <dbReference type="ChEBI" id="CHEBI:82612"/>
        <dbReference type="ChEBI" id="CHEBI:85445"/>
        <dbReference type="ChEBI" id="CHEBI:85448"/>
        <dbReference type="EC" id="2.1.1.63"/>
    </reaction>
</comment>
<dbReference type="NCBIfam" id="TIGR00589">
    <property type="entry name" value="ogt"/>
    <property type="match status" value="1"/>
</dbReference>
<dbReference type="InterPro" id="IPR036388">
    <property type="entry name" value="WH-like_DNA-bd_sf"/>
</dbReference>
<dbReference type="SUPFAM" id="SSF46767">
    <property type="entry name" value="Methylated DNA-protein cysteine methyltransferase, C-terminal domain"/>
    <property type="match status" value="1"/>
</dbReference>
<keyword evidence="5 11" id="KW-0808">Transferase</keyword>
<dbReference type="PANTHER" id="PTHR10815">
    <property type="entry name" value="METHYLATED-DNA--PROTEIN-CYSTEINE METHYLTRANSFERASE"/>
    <property type="match status" value="1"/>
</dbReference>
<protein>
    <recommendedName>
        <fullName evidence="3">methylated-DNA--[protein]-cysteine S-methyltransferase</fullName>
        <ecNumber evidence="3">2.1.1.63</ecNumber>
    </recommendedName>
</protein>
<dbReference type="InterPro" id="IPR001497">
    <property type="entry name" value="MethylDNA_cys_MeTrfase_AS"/>
</dbReference>
<organism evidence="11">
    <name type="scientific">hydrothermal vent metagenome</name>
    <dbReference type="NCBI Taxonomy" id="652676"/>
    <lineage>
        <taxon>unclassified sequences</taxon>
        <taxon>metagenomes</taxon>
        <taxon>ecological metagenomes</taxon>
    </lineage>
</organism>
<evidence type="ECO:0000256" key="2">
    <source>
        <dbReference type="ARBA" id="ARBA00008711"/>
    </source>
</evidence>
<evidence type="ECO:0000259" key="10">
    <source>
        <dbReference type="Pfam" id="PF02870"/>
    </source>
</evidence>
<keyword evidence="6" id="KW-0227">DNA damage</keyword>
<dbReference type="GO" id="GO:0006281">
    <property type="term" value="P:DNA repair"/>
    <property type="evidence" value="ECO:0007669"/>
    <property type="project" value="UniProtKB-KW"/>
</dbReference>
<evidence type="ECO:0000259" key="9">
    <source>
        <dbReference type="Pfam" id="PF01035"/>
    </source>
</evidence>
<evidence type="ECO:0000256" key="1">
    <source>
        <dbReference type="ARBA" id="ARBA00001286"/>
    </source>
</evidence>
<dbReference type="EC" id="2.1.1.63" evidence="3"/>
<dbReference type="InterPro" id="IPR014048">
    <property type="entry name" value="MethylDNA_cys_MeTrfase_DNA-bd"/>
</dbReference>
<dbReference type="CDD" id="cd06445">
    <property type="entry name" value="ATase"/>
    <property type="match status" value="1"/>
</dbReference>
<accession>A0A3B1BEN8</accession>
<sequence>MKKINYQYFKSSFGELVLGSFDKKLCICDWRYRRARSRIDNRIEHGLKAKFLEKNDEVLEKSMHQLDEYFNYKRKIFEIPLLMVGTKFQKNVWKGLINIQFGETLSYLQLAKNIANGNSVRAVASANGANAISIFIPCHRVIGSNGKLVGYAGGLDTKEKLLDIENNLFS</sequence>
<proteinExistence type="inferred from homology"/>
<feature type="domain" description="Methylguanine DNA methyltransferase ribonuclease-like" evidence="10">
    <location>
        <begin position="5"/>
        <end position="81"/>
    </location>
</feature>
<dbReference type="InterPro" id="IPR036631">
    <property type="entry name" value="MGMT_N_sf"/>
</dbReference>
<evidence type="ECO:0000256" key="8">
    <source>
        <dbReference type="ARBA" id="ARBA00049348"/>
    </source>
</evidence>
<evidence type="ECO:0000256" key="3">
    <source>
        <dbReference type="ARBA" id="ARBA00011918"/>
    </source>
</evidence>
<dbReference type="AlphaFoldDB" id="A0A3B1BEN8"/>
<evidence type="ECO:0000256" key="4">
    <source>
        <dbReference type="ARBA" id="ARBA00022603"/>
    </source>
</evidence>
<keyword evidence="4 11" id="KW-0489">Methyltransferase</keyword>
<dbReference type="PANTHER" id="PTHR10815:SF5">
    <property type="entry name" value="METHYLATED-DNA--PROTEIN-CYSTEINE METHYLTRANSFERASE"/>
    <property type="match status" value="1"/>
</dbReference>
<evidence type="ECO:0000313" key="11">
    <source>
        <dbReference type="EMBL" id="VAX10354.1"/>
    </source>
</evidence>
<dbReference type="InterPro" id="IPR008332">
    <property type="entry name" value="MethylG_MeTrfase_N"/>
</dbReference>
<evidence type="ECO:0000256" key="7">
    <source>
        <dbReference type="ARBA" id="ARBA00023204"/>
    </source>
</evidence>
<dbReference type="GO" id="GO:0032259">
    <property type="term" value="P:methylation"/>
    <property type="evidence" value="ECO:0007669"/>
    <property type="project" value="UniProtKB-KW"/>
</dbReference>
<dbReference type="EMBL" id="UOFX01000070">
    <property type="protein sequence ID" value="VAX10354.1"/>
    <property type="molecule type" value="Genomic_DNA"/>
</dbReference>
<dbReference type="Gene3D" id="3.30.160.70">
    <property type="entry name" value="Methylated DNA-protein cysteine methyltransferase domain"/>
    <property type="match status" value="1"/>
</dbReference>
<comment type="catalytic activity">
    <reaction evidence="1">
        <text>a 4-O-methyl-thymidine in DNA + L-cysteinyl-[protein] = a thymidine in DNA + S-methyl-L-cysteinyl-[protein]</text>
        <dbReference type="Rhea" id="RHEA:53428"/>
        <dbReference type="Rhea" id="RHEA-COMP:10131"/>
        <dbReference type="Rhea" id="RHEA-COMP:10132"/>
        <dbReference type="Rhea" id="RHEA-COMP:13555"/>
        <dbReference type="Rhea" id="RHEA-COMP:13556"/>
        <dbReference type="ChEBI" id="CHEBI:29950"/>
        <dbReference type="ChEBI" id="CHEBI:82612"/>
        <dbReference type="ChEBI" id="CHEBI:137386"/>
        <dbReference type="ChEBI" id="CHEBI:137387"/>
        <dbReference type="EC" id="2.1.1.63"/>
    </reaction>
</comment>
<reference evidence="11" key="1">
    <citation type="submission" date="2018-06" db="EMBL/GenBank/DDBJ databases">
        <authorList>
            <person name="Zhirakovskaya E."/>
        </authorList>
    </citation>
    <scope>NUCLEOTIDE SEQUENCE</scope>
</reference>
<dbReference type="GO" id="GO:0003908">
    <property type="term" value="F:methylated-DNA-[protein]-cysteine S-methyltransferase activity"/>
    <property type="evidence" value="ECO:0007669"/>
    <property type="project" value="UniProtKB-EC"/>
</dbReference>
<dbReference type="Pfam" id="PF02870">
    <property type="entry name" value="Methyltransf_1N"/>
    <property type="match status" value="1"/>
</dbReference>
<keyword evidence="7" id="KW-0234">DNA repair</keyword>
<dbReference type="FunFam" id="1.10.10.10:FF:000214">
    <property type="entry name" value="Methylated-DNA--protein-cysteine methyltransferase"/>
    <property type="match status" value="1"/>
</dbReference>
<dbReference type="SUPFAM" id="SSF53155">
    <property type="entry name" value="Methylated DNA-protein cysteine methyltransferase domain"/>
    <property type="match status" value="1"/>
</dbReference>
<dbReference type="InterPro" id="IPR036217">
    <property type="entry name" value="MethylDNA_cys_MeTrfase_DNAb"/>
</dbReference>
<evidence type="ECO:0000256" key="6">
    <source>
        <dbReference type="ARBA" id="ARBA00022763"/>
    </source>
</evidence>
<gene>
    <name evidence="11" type="ORF">MNBD_GAMMA26-1518</name>
</gene>
<dbReference type="Pfam" id="PF01035">
    <property type="entry name" value="DNA_binding_1"/>
    <property type="match status" value="1"/>
</dbReference>
<dbReference type="PROSITE" id="PS00374">
    <property type="entry name" value="MGMT"/>
    <property type="match status" value="1"/>
</dbReference>